<feature type="transmembrane region" description="Helical" evidence="2">
    <location>
        <begin position="25"/>
        <end position="44"/>
    </location>
</feature>
<evidence type="ECO:0000313" key="3">
    <source>
        <dbReference type="EMBL" id="QQN87499.1"/>
    </source>
</evidence>
<accession>A0A7T7WH09</accession>
<keyword evidence="2" id="KW-0472">Membrane</keyword>
<dbReference type="EMBL" id="CP060811">
    <property type="protein sequence ID" value="QQN87499.1"/>
    <property type="molecule type" value="Genomic_DNA"/>
</dbReference>
<gene>
    <name evidence="3" type="ORF">IAQ69_11650</name>
</gene>
<feature type="region of interest" description="Disordered" evidence="1">
    <location>
        <begin position="50"/>
        <end position="117"/>
    </location>
</feature>
<dbReference type="AlphaFoldDB" id="A0A7T7WH09"/>
<keyword evidence="2" id="KW-1133">Transmembrane helix</keyword>
<organism evidence="3 4">
    <name type="scientific">Acinetobacter variabilis</name>
    <dbReference type="NCBI Taxonomy" id="70346"/>
    <lineage>
        <taxon>Bacteria</taxon>
        <taxon>Pseudomonadati</taxon>
        <taxon>Pseudomonadota</taxon>
        <taxon>Gammaproteobacteria</taxon>
        <taxon>Moraxellales</taxon>
        <taxon>Moraxellaceae</taxon>
        <taxon>Acinetobacter</taxon>
    </lineage>
</organism>
<evidence type="ECO:0000256" key="2">
    <source>
        <dbReference type="SAM" id="Phobius"/>
    </source>
</evidence>
<sequence length="117" mass="12275">MVDDFNKKPPLHDQAAITQKKRIPVYILILVGIFLLAVLFYMFADVKPDAPATQPNTPVPATEAPANNGSPAATPGVESNEAMATADDAMTEATATVGEMSQDTAEATATDAQQATQ</sequence>
<dbReference type="Proteomes" id="UP000596079">
    <property type="component" value="Chromosome"/>
</dbReference>
<proteinExistence type="predicted"/>
<protein>
    <submittedName>
        <fullName evidence="3">Uncharacterized protein</fullName>
    </submittedName>
</protein>
<evidence type="ECO:0000256" key="1">
    <source>
        <dbReference type="SAM" id="MobiDB-lite"/>
    </source>
</evidence>
<reference evidence="3 4" key="1">
    <citation type="submission" date="2020-08" db="EMBL/GenBank/DDBJ databases">
        <title>Emergence of ISAba1-mediated novel tet(X) in Acinetobacter variabilis from a chicken farm.</title>
        <authorList>
            <person name="Peng K."/>
            <person name="Li R."/>
        </authorList>
    </citation>
    <scope>NUCLEOTIDE SEQUENCE [LARGE SCALE GENOMIC DNA]</scope>
    <source>
        <strain evidence="3 4">XM9F202-2</strain>
    </source>
</reference>
<name>A0A7T7WH09_9GAMM</name>
<feature type="compositionally biased region" description="Low complexity" evidence="1">
    <location>
        <begin position="81"/>
        <end position="117"/>
    </location>
</feature>
<evidence type="ECO:0000313" key="4">
    <source>
        <dbReference type="Proteomes" id="UP000596079"/>
    </source>
</evidence>
<keyword evidence="2" id="KW-0812">Transmembrane</keyword>
<dbReference type="RefSeq" id="WP_180053129.1">
    <property type="nucleotide sequence ID" value="NZ_CP060811.1"/>
</dbReference>